<keyword evidence="4 9" id="KW-0347">Helicase</keyword>
<dbReference type="PROSITE" id="PS51856">
    <property type="entry name" value="RHO_RNA_BD"/>
    <property type="match status" value="1"/>
</dbReference>
<dbReference type="RefSeq" id="WP_379043312.1">
    <property type="nucleotide sequence ID" value="NZ_JBHULZ010000008.1"/>
</dbReference>
<dbReference type="InterPro" id="IPR041703">
    <property type="entry name" value="Rho_factor_ATP-bd"/>
</dbReference>
<dbReference type="InterPro" id="IPR000194">
    <property type="entry name" value="ATPase_F1/V1/A1_a/bsu_nucl-bd"/>
</dbReference>
<keyword evidence="5 9" id="KW-0067">ATP-binding</keyword>
<feature type="binding site" evidence="9">
    <location>
        <position position="350"/>
    </location>
    <ligand>
        <name>ATP</name>
        <dbReference type="ChEBI" id="CHEBI:30616"/>
    </ligand>
</feature>
<gene>
    <name evidence="9 14" type="primary">rho</name>
    <name evidence="14" type="ORF">ACFSQ0_01830</name>
</gene>
<dbReference type="Gene3D" id="3.40.50.300">
    <property type="entry name" value="P-loop containing nucleotide triphosphate hydrolases"/>
    <property type="match status" value="1"/>
</dbReference>
<keyword evidence="3 9" id="KW-0378">Hydrolase</keyword>
<feature type="compositionally biased region" description="Basic and acidic residues" evidence="12">
    <location>
        <begin position="135"/>
        <end position="164"/>
    </location>
</feature>
<dbReference type="Pfam" id="PF00006">
    <property type="entry name" value="ATP-synt_ab"/>
    <property type="match status" value="1"/>
</dbReference>
<feature type="compositionally biased region" description="Basic residues" evidence="12">
    <location>
        <begin position="103"/>
        <end position="113"/>
    </location>
</feature>
<organism evidence="14 15">
    <name type="scientific">Mesonia sediminis</name>
    <dbReference type="NCBI Taxonomy" id="1703946"/>
    <lineage>
        <taxon>Bacteria</taxon>
        <taxon>Pseudomonadati</taxon>
        <taxon>Bacteroidota</taxon>
        <taxon>Flavobacteriia</taxon>
        <taxon>Flavobacteriales</taxon>
        <taxon>Flavobacteriaceae</taxon>
        <taxon>Mesonia</taxon>
    </lineage>
</organism>
<proteinExistence type="inferred from homology"/>
<dbReference type="EC" id="3.6.4.-" evidence="9 10"/>
<dbReference type="CDD" id="cd01128">
    <property type="entry name" value="rho_factor_C"/>
    <property type="match status" value="1"/>
</dbReference>
<evidence type="ECO:0000256" key="9">
    <source>
        <dbReference type="HAMAP-Rule" id="MF_01884"/>
    </source>
</evidence>
<dbReference type="GO" id="GO:0016787">
    <property type="term" value="F:hydrolase activity"/>
    <property type="evidence" value="ECO:0007669"/>
    <property type="project" value="UniProtKB-KW"/>
</dbReference>
<feature type="domain" description="Rho RNA-BD" evidence="13">
    <location>
        <begin position="189"/>
        <end position="264"/>
    </location>
</feature>
<dbReference type="InterPro" id="IPR027417">
    <property type="entry name" value="P-loop_NTPase"/>
</dbReference>
<reference evidence="15" key="1">
    <citation type="journal article" date="2019" name="Int. J. Syst. Evol. Microbiol.">
        <title>The Global Catalogue of Microorganisms (GCM) 10K type strain sequencing project: providing services to taxonomists for standard genome sequencing and annotation.</title>
        <authorList>
            <consortium name="The Broad Institute Genomics Platform"/>
            <consortium name="The Broad Institute Genome Sequencing Center for Infectious Disease"/>
            <person name="Wu L."/>
            <person name="Ma J."/>
        </authorList>
    </citation>
    <scope>NUCLEOTIDE SEQUENCE [LARGE SCALE GENOMIC DNA]</scope>
    <source>
        <strain evidence="15">KCTC 42255</strain>
    </source>
</reference>
<feature type="region of interest" description="Disordered" evidence="12">
    <location>
        <begin position="47"/>
        <end position="180"/>
    </location>
</feature>
<feature type="compositionally biased region" description="Basic and acidic residues" evidence="12">
    <location>
        <begin position="49"/>
        <end position="78"/>
    </location>
</feature>
<keyword evidence="8 9" id="KW-0804">Transcription</keyword>
<name>A0ABW5SC46_9FLAO</name>
<sequence>MLEISELKAKKLPELKEIAKSLNVPKYNRLKKLDLVYQILDYQAANPHKAKEALSEEEPQTKPKEKNIAEARKEEKPNNHSKPLKKSPHKEGEKDQKSDRSKKQPSKQTKKTTSHPDQGKKANESSNSNSGRSNPQKERQNQHPKHEQSKKQGDRSNDKKDPQHKNKSQNGNKDKRNKYREPNYEFDAIIESEGVLDIMQDGYGFLRSSDYNYLSSPDDIYVSQSQIKLFGLKTGDTVLGQIRPPKEGEKYFPLIKISKINGLDPQVVRDRVSFEHLTPLFPQEKFKLAERESNLSTRIIDLFSPIGKGQRGMIVSQPKTGKTMLLKDIANAIAANHPEVYQIVLLIDERPEEVTDMQRHVNGEVVASTFDKEAHEHVRVANIVLEKAKRLVECGHDVVILLDSITRLARAYNTVQPASGKVLSGGVDANALHKPKRFFGAARNIEKGGSLSIIATALTDTGSKMDEVIFEEFKGTGNMELQLDRKIANRRIFPAIDLTSSSTRRDDMLHDENTIQRMWVLRKYLADMNPIEAMEFINDKVRNSLNNEEFLISMNG</sequence>
<evidence type="ECO:0000313" key="14">
    <source>
        <dbReference type="EMBL" id="MFD2696719.1"/>
    </source>
</evidence>
<dbReference type="Proteomes" id="UP001597357">
    <property type="component" value="Unassembled WGS sequence"/>
</dbReference>
<evidence type="ECO:0000256" key="1">
    <source>
        <dbReference type="ARBA" id="ARBA00022472"/>
    </source>
</evidence>
<evidence type="ECO:0000256" key="7">
    <source>
        <dbReference type="ARBA" id="ARBA00023015"/>
    </source>
</evidence>
<feature type="compositionally biased region" description="Low complexity" evidence="12">
    <location>
        <begin position="124"/>
        <end position="134"/>
    </location>
</feature>
<evidence type="ECO:0000256" key="10">
    <source>
        <dbReference type="NCBIfam" id="TIGR00767"/>
    </source>
</evidence>
<dbReference type="InterPro" id="IPR011129">
    <property type="entry name" value="CSD"/>
</dbReference>
<comment type="similarity">
    <text evidence="9 11">Belongs to the Rho family.</text>
</comment>
<evidence type="ECO:0000313" key="15">
    <source>
        <dbReference type="Proteomes" id="UP001597357"/>
    </source>
</evidence>
<dbReference type="InterPro" id="IPR004665">
    <property type="entry name" value="Term_rho"/>
</dbReference>
<evidence type="ECO:0000259" key="13">
    <source>
        <dbReference type="PROSITE" id="PS51856"/>
    </source>
</evidence>
<feature type="binding site" evidence="9">
    <location>
        <begin position="307"/>
        <end position="312"/>
    </location>
    <ligand>
        <name>ATP</name>
        <dbReference type="ChEBI" id="CHEBI:30616"/>
    </ligand>
</feature>
<dbReference type="Pfam" id="PF07498">
    <property type="entry name" value="Rho_N"/>
    <property type="match status" value="1"/>
</dbReference>
<keyword evidence="6 9" id="KW-0694">RNA-binding</keyword>
<dbReference type="InterPro" id="IPR011113">
    <property type="entry name" value="Rho_RNA-bd"/>
</dbReference>
<dbReference type="Gene3D" id="1.10.720.10">
    <property type="match status" value="1"/>
</dbReference>
<evidence type="ECO:0000256" key="5">
    <source>
        <dbReference type="ARBA" id="ARBA00022840"/>
    </source>
</evidence>
<comment type="subunit">
    <text evidence="9">Homohexamer. The homohexamer assembles into an open ring structure.</text>
</comment>
<dbReference type="PANTHER" id="PTHR46425">
    <property type="entry name" value="TRANSCRIPTION TERMINATION FACTOR RHO"/>
    <property type="match status" value="1"/>
</dbReference>
<dbReference type="Gene3D" id="2.40.50.140">
    <property type="entry name" value="Nucleic acid-binding proteins"/>
    <property type="match status" value="1"/>
</dbReference>
<dbReference type="NCBIfam" id="TIGR00767">
    <property type="entry name" value="rho"/>
    <property type="match status" value="1"/>
</dbReference>
<keyword evidence="7 9" id="KW-0805">Transcription regulation</keyword>
<dbReference type="SMART" id="SM00357">
    <property type="entry name" value="CSP"/>
    <property type="match status" value="1"/>
</dbReference>
<dbReference type="SUPFAM" id="SSF52540">
    <property type="entry name" value="P-loop containing nucleoside triphosphate hydrolases"/>
    <property type="match status" value="1"/>
</dbReference>
<feature type="compositionally biased region" description="Basic and acidic residues" evidence="12">
    <location>
        <begin position="89"/>
        <end position="102"/>
    </location>
</feature>
<keyword evidence="1 9" id="KW-0806">Transcription termination</keyword>
<comment type="caution">
    <text evidence="14">The sequence shown here is derived from an EMBL/GenBank/DDBJ whole genome shotgun (WGS) entry which is preliminary data.</text>
</comment>
<evidence type="ECO:0000256" key="3">
    <source>
        <dbReference type="ARBA" id="ARBA00022801"/>
    </source>
</evidence>
<keyword evidence="2 9" id="KW-0547">Nucleotide-binding</keyword>
<dbReference type="SMART" id="SM00959">
    <property type="entry name" value="Rho_N"/>
    <property type="match status" value="1"/>
</dbReference>
<dbReference type="CDD" id="cd04459">
    <property type="entry name" value="Rho_CSD"/>
    <property type="match status" value="1"/>
</dbReference>
<evidence type="ECO:0000256" key="4">
    <source>
        <dbReference type="ARBA" id="ARBA00022806"/>
    </source>
</evidence>
<dbReference type="Pfam" id="PF07497">
    <property type="entry name" value="Rho_RNA_bind"/>
    <property type="match status" value="1"/>
</dbReference>
<dbReference type="SUPFAM" id="SSF68912">
    <property type="entry name" value="Rho N-terminal domain-like"/>
    <property type="match status" value="1"/>
</dbReference>
<protein>
    <recommendedName>
        <fullName evidence="9 10">Transcription termination factor Rho</fullName>
        <ecNumber evidence="9 10">3.6.4.-</ecNumber>
    </recommendedName>
    <alternativeName>
        <fullName evidence="9">ATP-dependent helicase Rho</fullName>
    </alternativeName>
</protein>
<dbReference type="SMART" id="SM00382">
    <property type="entry name" value="AAA"/>
    <property type="match status" value="1"/>
</dbReference>
<evidence type="ECO:0000256" key="11">
    <source>
        <dbReference type="PROSITE-ProRule" id="PRU01203"/>
    </source>
</evidence>
<dbReference type="PANTHER" id="PTHR46425:SF1">
    <property type="entry name" value="TRANSCRIPTION TERMINATION FACTOR RHO"/>
    <property type="match status" value="1"/>
</dbReference>
<feature type="binding site" evidence="9">
    <location>
        <begin position="319"/>
        <end position="324"/>
    </location>
    <ligand>
        <name>ATP</name>
        <dbReference type="ChEBI" id="CHEBI:30616"/>
    </ligand>
</feature>
<evidence type="ECO:0000256" key="6">
    <source>
        <dbReference type="ARBA" id="ARBA00022884"/>
    </source>
</evidence>
<dbReference type="InterPro" id="IPR003593">
    <property type="entry name" value="AAA+_ATPase"/>
</dbReference>
<dbReference type="InterPro" id="IPR036269">
    <property type="entry name" value="Rho_N_sf"/>
</dbReference>
<accession>A0ABW5SC46</accession>
<evidence type="ECO:0000256" key="2">
    <source>
        <dbReference type="ARBA" id="ARBA00022741"/>
    </source>
</evidence>
<comment type="function">
    <text evidence="9">Facilitates transcription termination by a mechanism that involves Rho binding to the nascent RNA, activation of Rho's RNA-dependent ATPase activity, and release of the mRNA from the DNA template.</text>
</comment>
<keyword evidence="15" id="KW-1185">Reference proteome</keyword>
<dbReference type="InterPro" id="IPR012340">
    <property type="entry name" value="NA-bd_OB-fold"/>
</dbReference>
<dbReference type="SUPFAM" id="SSF50249">
    <property type="entry name" value="Nucleic acid-binding proteins"/>
    <property type="match status" value="1"/>
</dbReference>
<evidence type="ECO:0000256" key="8">
    <source>
        <dbReference type="ARBA" id="ARBA00023163"/>
    </source>
</evidence>
<dbReference type="InterPro" id="IPR011112">
    <property type="entry name" value="Rho-like_N"/>
</dbReference>
<dbReference type="NCBIfam" id="NF006886">
    <property type="entry name" value="PRK09376.1"/>
    <property type="match status" value="1"/>
</dbReference>
<dbReference type="EMBL" id="JBHULZ010000008">
    <property type="protein sequence ID" value="MFD2696719.1"/>
    <property type="molecule type" value="Genomic_DNA"/>
</dbReference>
<dbReference type="HAMAP" id="MF_01884">
    <property type="entry name" value="Rho"/>
    <property type="match status" value="1"/>
</dbReference>
<comment type="caution">
    <text evidence="9">Lacks conserved residue(s) required for the propagation of feature annotation.</text>
</comment>
<evidence type="ECO:0000256" key="12">
    <source>
        <dbReference type="SAM" id="MobiDB-lite"/>
    </source>
</evidence>